<dbReference type="PANTHER" id="PTHR40642">
    <property type="entry name" value="YALI0F31295P"/>
    <property type="match status" value="1"/>
</dbReference>
<dbReference type="Pfam" id="PF12720">
    <property type="entry name" value="DUF3807"/>
    <property type="match status" value="1"/>
</dbReference>
<dbReference type="OrthoDB" id="5422320at2759"/>
<dbReference type="AlphaFoldDB" id="A0A1E3PTI3"/>
<dbReference type="PANTHER" id="PTHR40642:SF1">
    <property type="entry name" value="YALI0F31295P"/>
    <property type="match status" value="1"/>
</dbReference>
<dbReference type="Proteomes" id="UP000095009">
    <property type="component" value="Unassembled WGS sequence"/>
</dbReference>
<keyword evidence="2" id="KW-1185">Reference proteome</keyword>
<organism evidence="1 2">
    <name type="scientific">Nadsonia fulvescens var. elongata DSM 6958</name>
    <dbReference type="NCBI Taxonomy" id="857566"/>
    <lineage>
        <taxon>Eukaryota</taxon>
        <taxon>Fungi</taxon>
        <taxon>Dikarya</taxon>
        <taxon>Ascomycota</taxon>
        <taxon>Saccharomycotina</taxon>
        <taxon>Dipodascomycetes</taxon>
        <taxon>Dipodascales</taxon>
        <taxon>Dipodascales incertae sedis</taxon>
        <taxon>Nadsonia</taxon>
    </lineage>
</organism>
<sequence>MQIPSIGLDDLVCFHQNHIGVFDDTATQKLTELFHYEPEEIIEEYSEPEEEVIYYSDGVERTLTSEQIAFFRASELRQLHNIEKKAPSEHDPVDSERISSDSVQESRPHLAGLVGAQHVASVNQKFGEHSLKVSNKETDLDNIFKANCKKTGVRNYFPILPLRN</sequence>
<evidence type="ECO:0000313" key="1">
    <source>
        <dbReference type="EMBL" id="ODQ68574.1"/>
    </source>
</evidence>
<dbReference type="InterPro" id="IPR024526">
    <property type="entry name" value="DUF3807"/>
</dbReference>
<proteinExistence type="predicted"/>
<dbReference type="EMBL" id="KV454406">
    <property type="protein sequence ID" value="ODQ68574.1"/>
    <property type="molecule type" value="Genomic_DNA"/>
</dbReference>
<evidence type="ECO:0000313" key="2">
    <source>
        <dbReference type="Proteomes" id="UP000095009"/>
    </source>
</evidence>
<accession>A0A1E3PTI3</accession>
<name>A0A1E3PTI3_9ASCO</name>
<gene>
    <name evidence="1" type="ORF">NADFUDRAFT_49212</name>
</gene>
<reference evidence="1 2" key="1">
    <citation type="journal article" date="2016" name="Proc. Natl. Acad. Sci. U.S.A.">
        <title>Comparative genomics of biotechnologically important yeasts.</title>
        <authorList>
            <person name="Riley R."/>
            <person name="Haridas S."/>
            <person name="Wolfe K.H."/>
            <person name="Lopes M.R."/>
            <person name="Hittinger C.T."/>
            <person name="Goeker M."/>
            <person name="Salamov A.A."/>
            <person name="Wisecaver J.H."/>
            <person name="Long T.M."/>
            <person name="Calvey C.H."/>
            <person name="Aerts A.L."/>
            <person name="Barry K.W."/>
            <person name="Choi C."/>
            <person name="Clum A."/>
            <person name="Coughlan A.Y."/>
            <person name="Deshpande S."/>
            <person name="Douglass A.P."/>
            <person name="Hanson S.J."/>
            <person name="Klenk H.-P."/>
            <person name="LaButti K.M."/>
            <person name="Lapidus A."/>
            <person name="Lindquist E.A."/>
            <person name="Lipzen A.M."/>
            <person name="Meier-Kolthoff J.P."/>
            <person name="Ohm R.A."/>
            <person name="Otillar R.P."/>
            <person name="Pangilinan J.L."/>
            <person name="Peng Y."/>
            <person name="Rokas A."/>
            <person name="Rosa C.A."/>
            <person name="Scheuner C."/>
            <person name="Sibirny A.A."/>
            <person name="Slot J.C."/>
            <person name="Stielow J.B."/>
            <person name="Sun H."/>
            <person name="Kurtzman C.P."/>
            <person name="Blackwell M."/>
            <person name="Grigoriev I.V."/>
            <person name="Jeffries T.W."/>
        </authorList>
    </citation>
    <scope>NUCLEOTIDE SEQUENCE [LARGE SCALE GENOMIC DNA]</scope>
    <source>
        <strain evidence="1 2">DSM 6958</strain>
    </source>
</reference>
<protein>
    <submittedName>
        <fullName evidence="1">Uncharacterized protein</fullName>
    </submittedName>
</protein>